<name>A0A1G9F6H1_9BACL</name>
<keyword evidence="1" id="KW-0067">ATP-binding</keyword>
<dbReference type="AlphaFoldDB" id="A0A1G9F6H1"/>
<organism evidence="3 4">
    <name type="scientific">Lacicoccus qingdaonensis</name>
    <dbReference type="NCBI Taxonomy" id="576118"/>
    <lineage>
        <taxon>Bacteria</taxon>
        <taxon>Bacillati</taxon>
        <taxon>Bacillota</taxon>
        <taxon>Bacilli</taxon>
        <taxon>Bacillales</taxon>
        <taxon>Salinicoccaceae</taxon>
        <taxon>Lacicoccus</taxon>
    </lineage>
</organism>
<dbReference type="Gene3D" id="3.30.470.20">
    <property type="entry name" value="ATP-grasp fold, B domain"/>
    <property type="match status" value="1"/>
</dbReference>
<reference evidence="4" key="1">
    <citation type="submission" date="2016-10" db="EMBL/GenBank/DDBJ databases">
        <authorList>
            <person name="Varghese N."/>
            <person name="Submissions S."/>
        </authorList>
    </citation>
    <scope>NUCLEOTIDE SEQUENCE [LARGE SCALE GENOMIC DNA]</scope>
    <source>
        <strain evidence="4">CGMCC 1.8895</strain>
    </source>
</reference>
<evidence type="ECO:0000313" key="3">
    <source>
        <dbReference type="EMBL" id="SDK83930.1"/>
    </source>
</evidence>
<proteinExistence type="predicted"/>
<dbReference type="InterPro" id="IPR011761">
    <property type="entry name" value="ATP-grasp"/>
</dbReference>
<dbReference type="GO" id="GO:0046872">
    <property type="term" value="F:metal ion binding"/>
    <property type="evidence" value="ECO:0007669"/>
    <property type="project" value="InterPro"/>
</dbReference>
<keyword evidence="4" id="KW-1185">Reference proteome</keyword>
<keyword evidence="1" id="KW-0547">Nucleotide-binding</keyword>
<dbReference type="SUPFAM" id="SSF56059">
    <property type="entry name" value="Glutathione synthetase ATP-binding domain-like"/>
    <property type="match status" value="1"/>
</dbReference>
<evidence type="ECO:0000259" key="2">
    <source>
        <dbReference type="PROSITE" id="PS50975"/>
    </source>
</evidence>
<accession>A0A1G9F6H1</accession>
<dbReference type="RefSeq" id="WP_092986175.1">
    <property type="nucleotide sequence ID" value="NZ_FNFY01000011.1"/>
</dbReference>
<dbReference type="Proteomes" id="UP000199008">
    <property type="component" value="Unassembled WGS sequence"/>
</dbReference>
<sequence>MLVGVMSTYIRPPKLIRITALISKAYGIDIIFVRPPDVNIEKETLTGKMLINNKWVTQEREIPDFIDITPYCFKKKYKPVTDYLKEKTFLSDNRDNILTKEALHEYLREDPKYAHLVLPTHNVSTYDDILNYLDQYSKVVLKPSDGIQGKRIYIVEKTEDKYKVGHNTLEKNMSEDEFFNLFIEKIENQRYLVQKYIVSRTLQGDPFDCRIHVEKNGSGKWQSAKNYIRIGIGQKVISNVNQGGGIADPIPFLKANYGGKWKEIDEKLKKLAVTLPYKIEELRGTHIMSLGIDIGIGRDGELYLFEVNDGPAFKSLIGEIAYLRSNYYKYIQRNIIGINNSHDVSMKNDADKAPGVFKKSLKQIKNIMITFKSKYKRK</sequence>
<dbReference type="EMBL" id="FNFY01000011">
    <property type="protein sequence ID" value="SDK83930.1"/>
    <property type="molecule type" value="Genomic_DNA"/>
</dbReference>
<dbReference type="OrthoDB" id="7869153at2"/>
<dbReference type="Pfam" id="PF14398">
    <property type="entry name" value="ATPgrasp_YheCD"/>
    <property type="match status" value="1"/>
</dbReference>
<dbReference type="STRING" id="576118.SAMN05216216_1112"/>
<dbReference type="GO" id="GO:0005524">
    <property type="term" value="F:ATP binding"/>
    <property type="evidence" value="ECO:0007669"/>
    <property type="project" value="UniProtKB-UniRule"/>
</dbReference>
<dbReference type="PROSITE" id="PS50975">
    <property type="entry name" value="ATP_GRASP"/>
    <property type="match status" value="1"/>
</dbReference>
<evidence type="ECO:0000256" key="1">
    <source>
        <dbReference type="PROSITE-ProRule" id="PRU00409"/>
    </source>
</evidence>
<protein>
    <submittedName>
        <fullName evidence="3">YheC/D like ATP-grasp</fullName>
    </submittedName>
</protein>
<evidence type="ECO:0000313" key="4">
    <source>
        <dbReference type="Proteomes" id="UP000199008"/>
    </source>
</evidence>
<gene>
    <name evidence="3" type="ORF">SAMN05216216_1112</name>
</gene>
<feature type="domain" description="ATP-grasp" evidence="2">
    <location>
        <begin position="110"/>
        <end position="336"/>
    </location>
</feature>
<dbReference type="InterPro" id="IPR026838">
    <property type="entry name" value="YheC/D"/>
</dbReference>